<dbReference type="EMBL" id="JANBPT010000030">
    <property type="protein sequence ID" value="KAJ1929599.1"/>
    <property type="molecule type" value="Genomic_DNA"/>
</dbReference>
<feature type="transmembrane region" description="Helical" evidence="6">
    <location>
        <begin position="174"/>
        <end position="191"/>
    </location>
</feature>
<evidence type="ECO:0000313" key="8">
    <source>
        <dbReference type="EMBL" id="KAJ1929599.1"/>
    </source>
</evidence>
<dbReference type="SUPFAM" id="SSF48317">
    <property type="entry name" value="Acid phosphatase/Vanadium-dependent haloperoxidase"/>
    <property type="match status" value="1"/>
</dbReference>
<dbReference type="InterPro" id="IPR000326">
    <property type="entry name" value="PAP2/HPO"/>
</dbReference>
<comment type="pathway">
    <text evidence="6">Protein modification; protein glycosylation.</text>
</comment>
<accession>A0A9W8E2W7</accession>
<keyword evidence="6" id="KW-0256">Endoplasmic reticulum</keyword>
<keyword evidence="5 6" id="KW-0472">Membrane</keyword>
<keyword evidence="9" id="KW-1185">Reference proteome</keyword>
<feature type="domain" description="Phosphatidic acid phosphatase type 2/haloperoxidase" evidence="7">
    <location>
        <begin position="78"/>
        <end position="189"/>
    </location>
</feature>
<gene>
    <name evidence="8" type="ORF">IWQ60_001029</name>
</gene>
<comment type="function">
    <text evidence="6">Required for efficient N-glycosylation. Necessary for maintaining optimal levels of dolichol-linked oligosaccharides. Hydrolyzes dolichyl pyrophosphate at a very high rate and dolichyl monophosphate at a much lower rate. Does not act on phosphatidate.</text>
</comment>
<keyword evidence="2 6" id="KW-0812">Transmembrane</keyword>
<dbReference type="OrthoDB" id="302705at2759"/>
<dbReference type="EC" id="3.6.1.43" evidence="6"/>
<dbReference type="InterPro" id="IPR036938">
    <property type="entry name" value="PAP2/HPO_sf"/>
</dbReference>
<feature type="transmembrane region" description="Helical" evidence="6">
    <location>
        <begin position="48"/>
        <end position="69"/>
    </location>
</feature>
<dbReference type="Pfam" id="PF01569">
    <property type="entry name" value="PAP2"/>
    <property type="match status" value="1"/>
</dbReference>
<dbReference type="PANTHER" id="PTHR11247:SF1">
    <property type="entry name" value="DOLICHYLDIPHOSPHATASE 1"/>
    <property type="match status" value="1"/>
</dbReference>
<dbReference type="AlphaFoldDB" id="A0A9W8E2W7"/>
<protein>
    <recommendedName>
        <fullName evidence="6">Dolichyldiphosphatase</fullName>
        <ecNumber evidence="6">3.6.1.43</ecNumber>
    </recommendedName>
</protein>
<dbReference type="GO" id="GO:0047874">
    <property type="term" value="F:dolichyldiphosphatase activity"/>
    <property type="evidence" value="ECO:0007669"/>
    <property type="project" value="UniProtKB-UniRule"/>
</dbReference>
<evidence type="ECO:0000259" key="7">
    <source>
        <dbReference type="SMART" id="SM00014"/>
    </source>
</evidence>
<comment type="subcellular location">
    <subcellularLocation>
        <location evidence="6">Endoplasmic reticulum membrane</location>
        <topology evidence="6">Multi-pass membrane protein</topology>
    </subcellularLocation>
    <subcellularLocation>
        <location evidence="1">Membrane</location>
        <topology evidence="1">Multi-pass membrane protein</topology>
    </subcellularLocation>
</comment>
<evidence type="ECO:0000256" key="5">
    <source>
        <dbReference type="ARBA" id="ARBA00023136"/>
    </source>
</evidence>
<organism evidence="8 9">
    <name type="scientific">Tieghemiomyces parasiticus</name>
    <dbReference type="NCBI Taxonomy" id="78921"/>
    <lineage>
        <taxon>Eukaryota</taxon>
        <taxon>Fungi</taxon>
        <taxon>Fungi incertae sedis</taxon>
        <taxon>Zoopagomycota</taxon>
        <taxon>Kickxellomycotina</taxon>
        <taxon>Dimargaritomycetes</taxon>
        <taxon>Dimargaritales</taxon>
        <taxon>Dimargaritaceae</taxon>
        <taxon>Tieghemiomyces</taxon>
    </lineage>
</organism>
<feature type="transmembrane region" description="Helical" evidence="6">
    <location>
        <begin position="76"/>
        <end position="95"/>
    </location>
</feature>
<dbReference type="SMART" id="SM00014">
    <property type="entry name" value="acidPPc"/>
    <property type="match status" value="1"/>
</dbReference>
<dbReference type="GO" id="GO:0005789">
    <property type="term" value="C:endoplasmic reticulum membrane"/>
    <property type="evidence" value="ECO:0007669"/>
    <property type="project" value="UniProtKB-SubCell"/>
</dbReference>
<feature type="transmembrane region" description="Helical" evidence="6">
    <location>
        <begin position="147"/>
        <end position="168"/>
    </location>
</feature>
<evidence type="ECO:0000256" key="6">
    <source>
        <dbReference type="RuleBase" id="RU367078"/>
    </source>
</evidence>
<comment type="catalytic activity">
    <reaction evidence="6">
        <text>a di-trans,poly-cis-dolichyl diphosphate + H2O = a di-trans,poly-cis-dolichyl phosphate + phosphate + H(+)</text>
        <dbReference type="Rhea" id="RHEA:14385"/>
        <dbReference type="Rhea" id="RHEA-COMP:19498"/>
        <dbReference type="Rhea" id="RHEA-COMP:19506"/>
        <dbReference type="ChEBI" id="CHEBI:15377"/>
        <dbReference type="ChEBI" id="CHEBI:15378"/>
        <dbReference type="ChEBI" id="CHEBI:43474"/>
        <dbReference type="ChEBI" id="CHEBI:57497"/>
        <dbReference type="ChEBI" id="CHEBI:57683"/>
        <dbReference type="EC" id="3.6.1.43"/>
    </reaction>
</comment>
<proteinExistence type="inferred from homology"/>
<dbReference type="PANTHER" id="PTHR11247">
    <property type="entry name" value="PALMITOYL-PROTEIN THIOESTERASE/DOLICHYLDIPHOSPHATASE 1"/>
    <property type="match status" value="1"/>
</dbReference>
<dbReference type="InterPro" id="IPR039667">
    <property type="entry name" value="Dolichyldiphosphatase_PAP2"/>
</dbReference>
<evidence type="ECO:0000256" key="4">
    <source>
        <dbReference type="ARBA" id="ARBA00022989"/>
    </source>
</evidence>
<keyword evidence="4 6" id="KW-1133">Transmembrane helix</keyword>
<evidence type="ECO:0000256" key="1">
    <source>
        <dbReference type="ARBA" id="ARBA00004141"/>
    </source>
</evidence>
<evidence type="ECO:0000256" key="2">
    <source>
        <dbReference type="ARBA" id="ARBA00022692"/>
    </source>
</evidence>
<dbReference type="Gene3D" id="1.20.144.10">
    <property type="entry name" value="Phosphatidic acid phosphatase type 2/haloperoxidase"/>
    <property type="match status" value="1"/>
</dbReference>
<sequence length="245" mass="27558">MPHTSTNAKQNPAVPAFSFLGALADMPRAETLTHLDLSHVQYTDQDHLGMVMSYATLAPLAIICAYGTWLASRRELSVILMGVGQIFNEIINAVLKRAISQARPTGFLGKGYGMPSSHAQFMAFFVAYAVLHLYTYTHFRQNIWKHLLAVGLTLAGITVAYSRVYLGYHTSNQVLAGVAVGIILATLYFTFIRDVVRPSGFCRQVVTHPWAQYVYLRDPTESDPYLLEREYQWHMAQLDARLKRD</sequence>
<comment type="caution">
    <text evidence="8">The sequence shown here is derived from an EMBL/GenBank/DDBJ whole genome shotgun (WGS) entry which is preliminary data.</text>
</comment>
<keyword evidence="3 6" id="KW-0378">Hydrolase</keyword>
<reference evidence="8" key="1">
    <citation type="submission" date="2022-07" db="EMBL/GenBank/DDBJ databases">
        <title>Phylogenomic reconstructions and comparative analyses of Kickxellomycotina fungi.</title>
        <authorList>
            <person name="Reynolds N.K."/>
            <person name="Stajich J.E."/>
            <person name="Barry K."/>
            <person name="Grigoriev I.V."/>
            <person name="Crous P."/>
            <person name="Smith M.E."/>
        </authorList>
    </citation>
    <scope>NUCLEOTIDE SEQUENCE</scope>
    <source>
        <strain evidence="8">RSA 861</strain>
    </source>
</reference>
<comment type="similarity">
    <text evidence="6">Belongs to the dolichyldiphosphatase family.</text>
</comment>
<feature type="transmembrane region" description="Helical" evidence="6">
    <location>
        <begin position="115"/>
        <end position="135"/>
    </location>
</feature>
<name>A0A9W8E2W7_9FUNG</name>
<evidence type="ECO:0000313" key="9">
    <source>
        <dbReference type="Proteomes" id="UP001150569"/>
    </source>
</evidence>
<dbReference type="GO" id="GO:0008610">
    <property type="term" value="P:lipid biosynthetic process"/>
    <property type="evidence" value="ECO:0007669"/>
    <property type="project" value="TreeGrafter"/>
</dbReference>
<dbReference type="CDD" id="cd03382">
    <property type="entry name" value="PAP2_dolichyldiphosphatase"/>
    <property type="match status" value="1"/>
</dbReference>
<evidence type="ECO:0000256" key="3">
    <source>
        <dbReference type="ARBA" id="ARBA00022801"/>
    </source>
</evidence>
<dbReference type="Proteomes" id="UP001150569">
    <property type="component" value="Unassembled WGS sequence"/>
</dbReference>
<dbReference type="GO" id="GO:0006487">
    <property type="term" value="P:protein N-linked glycosylation"/>
    <property type="evidence" value="ECO:0007669"/>
    <property type="project" value="UniProtKB-UniRule"/>
</dbReference>